<comment type="caution">
    <text evidence="1">The sequence shown here is derived from an EMBL/GenBank/DDBJ whole genome shotgun (WGS) entry which is preliminary data.</text>
</comment>
<dbReference type="Proteomes" id="UP000005801">
    <property type="component" value="Unassembled WGS sequence"/>
</dbReference>
<proteinExistence type="predicted"/>
<evidence type="ECO:0000313" key="1">
    <source>
        <dbReference type="EMBL" id="EDM80755.1"/>
    </source>
</evidence>
<dbReference type="STRING" id="391625.PPSIR1_12768"/>
<sequence>MYVVAVTRWGPGLQAQLPELAAMLGLFPYDLRMRLNGPLPVIVARMPEQGPASELMAKLRGWGHGAVGCALSTVPSASEMFTPREFAFDEAAGTLELRGAGRALSVRPEQVYALIHAMALTETRTTRETTSKKFSAARAVATGGMVMRKKQTQTSTSTESEWGEQLYLVLQSKAAKAAPVLLTQHGLRYAGLGEAKSHSSLTSFTTLVERLRAFAPHAFYDRRLVESRRKPGFVGASRSKVGKAKQEAVAHSNAGGVDLAARLLLIAHSRGQL</sequence>
<evidence type="ECO:0000313" key="2">
    <source>
        <dbReference type="Proteomes" id="UP000005801"/>
    </source>
</evidence>
<dbReference type="AlphaFoldDB" id="A6G058"/>
<accession>A6G058</accession>
<dbReference type="EMBL" id="ABCS01000008">
    <property type="protein sequence ID" value="EDM80755.1"/>
    <property type="molecule type" value="Genomic_DNA"/>
</dbReference>
<name>A6G058_9BACT</name>
<gene>
    <name evidence="1" type="ORF">PPSIR1_12768</name>
</gene>
<dbReference type="eggNOG" id="ENOG5033G3Y">
    <property type="taxonomic scope" value="Bacteria"/>
</dbReference>
<organism evidence="1 2">
    <name type="scientific">Plesiocystis pacifica SIR-1</name>
    <dbReference type="NCBI Taxonomy" id="391625"/>
    <lineage>
        <taxon>Bacteria</taxon>
        <taxon>Pseudomonadati</taxon>
        <taxon>Myxococcota</taxon>
        <taxon>Polyangia</taxon>
        <taxon>Nannocystales</taxon>
        <taxon>Nannocystaceae</taxon>
        <taxon>Plesiocystis</taxon>
    </lineage>
</organism>
<keyword evidence="2" id="KW-1185">Reference proteome</keyword>
<reference evidence="1 2" key="1">
    <citation type="submission" date="2007-06" db="EMBL/GenBank/DDBJ databases">
        <authorList>
            <person name="Shimkets L."/>
            <person name="Ferriera S."/>
            <person name="Johnson J."/>
            <person name="Kravitz S."/>
            <person name="Beeson K."/>
            <person name="Sutton G."/>
            <person name="Rogers Y.-H."/>
            <person name="Friedman R."/>
            <person name="Frazier M."/>
            <person name="Venter J.C."/>
        </authorList>
    </citation>
    <scope>NUCLEOTIDE SEQUENCE [LARGE SCALE GENOMIC DNA]</scope>
    <source>
        <strain evidence="1 2">SIR-1</strain>
    </source>
</reference>
<protein>
    <submittedName>
        <fullName evidence="1">Uncharacterized protein</fullName>
    </submittedName>
</protein>